<reference evidence="7" key="2">
    <citation type="submission" date="2025-08" db="UniProtKB">
        <authorList>
            <consortium name="Ensembl"/>
        </authorList>
    </citation>
    <scope>IDENTIFICATION</scope>
</reference>
<protein>
    <recommendedName>
        <fullName evidence="2">Protein aurora borealis</fullName>
    </recommendedName>
</protein>
<dbReference type="GO" id="GO:0032880">
    <property type="term" value="P:regulation of protein localization"/>
    <property type="evidence" value="ECO:0007669"/>
    <property type="project" value="Ensembl"/>
</dbReference>
<evidence type="ECO:0000256" key="6">
    <source>
        <dbReference type="SAM" id="MobiDB-lite"/>
    </source>
</evidence>
<proteinExistence type="inferred from homology"/>
<keyword evidence="8" id="KW-1185">Reference proteome</keyword>
<dbReference type="CTD" id="79866"/>
<dbReference type="PANTHER" id="PTHR14728:SF2">
    <property type="entry name" value="PROTEIN AURORA BOREALIS"/>
    <property type="match status" value="1"/>
</dbReference>
<evidence type="ECO:0000256" key="1">
    <source>
        <dbReference type="ARBA" id="ARBA00010963"/>
    </source>
</evidence>
<keyword evidence="5" id="KW-0131">Cell cycle</keyword>
<keyword evidence="4" id="KW-0498">Mitosis</keyword>
<evidence type="ECO:0000313" key="7">
    <source>
        <dbReference type="Ensembl" id="ENSSHBP00005004200.1"/>
    </source>
</evidence>
<dbReference type="GeneID" id="115604420"/>
<gene>
    <name evidence="7" type="primary">BORA</name>
</gene>
<dbReference type="InParanoid" id="A0A672TPJ3"/>
<dbReference type="Ensembl" id="ENSSHBT00005005110.1">
    <property type="protein sequence ID" value="ENSSHBP00005004200.1"/>
    <property type="gene ID" value="ENSSHBG00005003728.1"/>
</dbReference>
<dbReference type="PRINTS" id="PR02038">
    <property type="entry name" value="AURORABORA"/>
</dbReference>
<dbReference type="OrthoDB" id="10020858at2759"/>
<evidence type="ECO:0000256" key="3">
    <source>
        <dbReference type="ARBA" id="ARBA00022618"/>
    </source>
</evidence>
<dbReference type="GO" id="GO:0072687">
    <property type="term" value="C:meiotic spindle"/>
    <property type="evidence" value="ECO:0007669"/>
    <property type="project" value="Ensembl"/>
</dbReference>
<dbReference type="GO" id="GO:0051301">
    <property type="term" value="P:cell division"/>
    <property type="evidence" value="ECO:0007669"/>
    <property type="project" value="UniProtKB-KW"/>
</dbReference>
<dbReference type="InterPro" id="IPR023252">
    <property type="entry name" value="Aurora_borealis_protein"/>
</dbReference>
<dbReference type="Proteomes" id="UP000472266">
    <property type="component" value="Chromosome 2"/>
</dbReference>
<dbReference type="FunCoup" id="A0A672TPJ3">
    <property type="interactions" value="448"/>
</dbReference>
<comment type="similarity">
    <text evidence="1">Belongs to the BORA family.</text>
</comment>
<dbReference type="Pfam" id="PF15280">
    <property type="entry name" value="BORA_N"/>
    <property type="match status" value="1"/>
</dbReference>
<dbReference type="GO" id="GO:0007088">
    <property type="term" value="P:regulation of mitotic nuclear division"/>
    <property type="evidence" value="ECO:0007669"/>
    <property type="project" value="Ensembl"/>
</dbReference>
<name>A0A672TPJ3_STRHB</name>
<dbReference type="RefSeq" id="XP_030333390.1">
    <property type="nucleotide sequence ID" value="XM_030477530.1"/>
</dbReference>
<dbReference type="GO" id="GO:0060236">
    <property type="term" value="P:regulation of mitotic spindle organization"/>
    <property type="evidence" value="ECO:0007669"/>
    <property type="project" value="Ensembl"/>
</dbReference>
<reference evidence="7 8" key="1">
    <citation type="submission" date="2019-11" db="EMBL/GenBank/DDBJ databases">
        <title>Strigops habroptila (kakapo) genome, bStrHab1, primary haplotype, v2.</title>
        <authorList>
            <person name="Jarvis E.D."/>
            <person name="Howard J."/>
            <person name="Rhie A."/>
            <person name="Phillippy A."/>
            <person name="Korlach J."/>
            <person name="Digby A."/>
            <person name="Iorns D."/>
            <person name="Eason D."/>
            <person name="Robertson B."/>
            <person name="Raemaekers T."/>
            <person name="Howe K."/>
            <person name="Lewin H."/>
            <person name="Damas J."/>
            <person name="Hastie A."/>
            <person name="Tracey A."/>
            <person name="Chow W."/>
            <person name="Fedrigo O."/>
        </authorList>
    </citation>
    <scope>NUCLEOTIDE SEQUENCE [LARGE SCALE GENOMIC DNA]</scope>
</reference>
<organism evidence="7 8">
    <name type="scientific">Strigops habroptila</name>
    <name type="common">Kakapo</name>
    <dbReference type="NCBI Taxonomy" id="2489341"/>
    <lineage>
        <taxon>Eukaryota</taxon>
        <taxon>Metazoa</taxon>
        <taxon>Chordata</taxon>
        <taxon>Craniata</taxon>
        <taxon>Vertebrata</taxon>
        <taxon>Euteleostomi</taxon>
        <taxon>Archelosauria</taxon>
        <taxon>Archosauria</taxon>
        <taxon>Dinosauria</taxon>
        <taxon>Saurischia</taxon>
        <taxon>Theropoda</taxon>
        <taxon>Coelurosauria</taxon>
        <taxon>Aves</taxon>
        <taxon>Neognathae</taxon>
        <taxon>Neoaves</taxon>
        <taxon>Telluraves</taxon>
        <taxon>Australaves</taxon>
        <taxon>Psittaciformes</taxon>
        <taxon>Psittacidae</taxon>
        <taxon>Strigops</taxon>
    </lineage>
</organism>
<dbReference type="OMA" id="STWIKEP"/>
<dbReference type="PANTHER" id="PTHR14728">
    <property type="entry name" value="PROTEIN AURORA BOREALIS"/>
    <property type="match status" value="1"/>
</dbReference>
<feature type="region of interest" description="Disordered" evidence="6">
    <location>
        <begin position="301"/>
        <end position="321"/>
    </location>
</feature>
<evidence type="ECO:0000256" key="5">
    <source>
        <dbReference type="ARBA" id="ARBA00023306"/>
    </source>
</evidence>
<dbReference type="GO" id="GO:0019901">
    <property type="term" value="F:protein kinase binding"/>
    <property type="evidence" value="ECO:0007669"/>
    <property type="project" value="Ensembl"/>
</dbReference>
<dbReference type="AlphaFoldDB" id="A0A672TPJ3"/>
<dbReference type="GeneTree" id="ENSGT00390000013790"/>
<sequence length="599" mass="65867">MGDTKDTKMQITPETPGRVTILNPFESPSDYYTLQEQIVSSPSIFKSTKPSPTPGKFRWSIDQLAVINPVEIDLEDVQRQAMYLSHDRIDKETEDRRQKAIEEFFTKRLIVPSPWTEHEGKQVSQFNSAIDLNNLSPIGRQLTLQPGKSNAACQTVLSLPVDFNLEKILGEYIRTDEFSDQSQGNLSSSSLRRKLFLEENGSVSECLSISPHSPCGSQPLGVLCSIDISPVRCRSPLETPSSGQISSSPIQGGASIYSLGSITSPTFPQGSPAPNGSPAFSPIAFHIRKTPLSDQRKFTFCSPDIPSSSNKMTPPATKSPYIDGCSPIQKSSPMRLGACRRATQFQTSVIRLPIAVENHGEDGEDKENAASAEVRFPEMDNGITLRQQDGDTFTHGTHLVVATVSIAPDHSEACHQRLSSFQDIEGSKENNTVDMADIAEVSEENTWIKETIGNSNAPMTSFMTGITFSIENSRMYMSPLAESSAIPCDNSSIQVDSGYSTQTCGSSIMDTAGAQNSCRENDVNTNMFQNKSQLLRTKEFSVLNHKDNQLLRAKSPEKQSCFQKAKPHCTVFGQNATCNISAWKHQNENQVQGFHKSNM</sequence>
<dbReference type="GO" id="GO:0005634">
    <property type="term" value="C:nucleus"/>
    <property type="evidence" value="ECO:0007669"/>
    <property type="project" value="TreeGrafter"/>
</dbReference>
<reference evidence="7" key="3">
    <citation type="submission" date="2025-09" db="UniProtKB">
        <authorList>
            <consortium name="Ensembl"/>
        </authorList>
    </citation>
    <scope>IDENTIFICATION</scope>
</reference>
<evidence type="ECO:0000256" key="4">
    <source>
        <dbReference type="ARBA" id="ARBA00022776"/>
    </source>
</evidence>
<dbReference type="KEGG" id="shab:115604420"/>
<dbReference type="GO" id="GO:0005737">
    <property type="term" value="C:cytoplasm"/>
    <property type="evidence" value="ECO:0007669"/>
    <property type="project" value="TreeGrafter"/>
</dbReference>
<evidence type="ECO:0000313" key="8">
    <source>
        <dbReference type="Proteomes" id="UP000472266"/>
    </source>
</evidence>
<keyword evidence="3" id="KW-0132">Cell division</keyword>
<evidence type="ECO:0000256" key="2">
    <source>
        <dbReference type="ARBA" id="ARBA00020055"/>
    </source>
</evidence>
<accession>A0A672TPJ3</accession>